<evidence type="ECO:0000313" key="1">
    <source>
        <dbReference type="EMBL" id="KAJ4435654.1"/>
    </source>
</evidence>
<keyword evidence="2" id="KW-1185">Reference proteome</keyword>
<comment type="caution">
    <text evidence="1">The sequence shown here is derived from an EMBL/GenBank/DDBJ whole genome shotgun (WGS) entry which is preliminary data.</text>
</comment>
<dbReference type="EMBL" id="JAJSOF020000023">
    <property type="protein sequence ID" value="KAJ4435654.1"/>
    <property type="molecule type" value="Genomic_DNA"/>
</dbReference>
<proteinExistence type="predicted"/>
<reference evidence="1 2" key="1">
    <citation type="journal article" date="2022" name="Allergy">
        <title>Genome assembly and annotation of Periplaneta americana reveal a comprehensive cockroach allergen profile.</title>
        <authorList>
            <person name="Wang L."/>
            <person name="Xiong Q."/>
            <person name="Saelim N."/>
            <person name="Wang L."/>
            <person name="Nong W."/>
            <person name="Wan A.T."/>
            <person name="Shi M."/>
            <person name="Liu X."/>
            <person name="Cao Q."/>
            <person name="Hui J.H.L."/>
            <person name="Sookrung N."/>
            <person name="Leung T.F."/>
            <person name="Tungtrongchitr A."/>
            <person name="Tsui S.K.W."/>
        </authorList>
    </citation>
    <scope>NUCLEOTIDE SEQUENCE [LARGE SCALE GENOMIC DNA]</scope>
    <source>
        <strain evidence="1">PWHHKU_190912</strain>
    </source>
</reference>
<accession>A0ABQ8SNA4</accession>
<name>A0ABQ8SNA4_PERAM</name>
<sequence>MWKGRRFERVKWTDRIRNEAVLERVTEERMMLKLIRKRKTLYEAETWTLQRSEEKRLEAFEMWIWRRMEHVKWTCRIRNLAVLERVDEERIMLKLIRKRERNWLGVISVKHMDSRNIQKITGMMDINRQAVTQLKSDGQTEGRKVYSYVTYSGRSEA</sequence>
<organism evidence="1 2">
    <name type="scientific">Periplaneta americana</name>
    <name type="common">American cockroach</name>
    <name type="synonym">Blatta americana</name>
    <dbReference type="NCBI Taxonomy" id="6978"/>
    <lineage>
        <taxon>Eukaryota</taxon>
        <taxon>Metazoa</taxon>
        <taxon>Ecdysozoa</taxon>
        <taxon>Arthropoda</taxon>
        <taxon>Hexapoda</taxon>
        <taxon>Insecta</taxon>
        <taxon>Pterygota</taxon>
        <taxon>Neoptera</taxon>
        <taxon>Polyneoptera</taxon>
        <taxon>Dictyoptera</taxon>
        <taxon>Blattodea</taxon>
        <taxon>Blattoidea</taxon>
        <taxon>Blattidae</taxon>
        <taxon>Blattinae</taxon>
        <taxon>Periplaneta</taxon>
    </lineage>
</organism>
<evidence type="ECO:0000313" key="2">
    <source>
        <dbReference type="Proteomes" id="UP001148838"/>
    </source>
</evidence>
<dbReference type="Proteomes" id="UP001148838">
    <property type="component" value="Unassembled WGS sequence"/>
</dbReference>
<protein>
    <submittedName>
        <fullName evidence="1">Uncharacterized protein</fullName>
    </submittedName>
</protein>
<gene>
    <name evidence="1" type="ORF">ANN_18270</name>
</gene>